<dbReference type="Proteomes" id="UP000030755">
    <property type="component" value="Unassembled WGS sequence"/>
</dbReference>
<reference evidence="4 5" key="1">
    <citation type="journal article" date="2013" name="Curr. Biol.">
        <title>Shared signatures of parasitism and phylogenomics unite Cryptomycota and microsporidia.</title>
        <authorList>
            <person name="James T.Y."/>
            <person name="Pelin A."/>
            <person name="Bonen L."/>
            <person name="Ahrendt S."/>
            <person name="Sain D."/>
            <person name="Corradi N."/>
            <person name="Stajich J.E."/>
        </authorList>
    </citation>
    <scope>NUCLEOTIDE SEQUENCE [LARGE SCALE GENOMIC DNA]</scope>
    <source>
        <strain evidence="4 5">CSF55</strain>
    </source>
</reference>
<keyword evidence="3" id="KW-0812">Transmembrane</keyword>
<name>A0A075B4V7_ROZAC</name>
<feature type="transmembrane region" description="Helical" evidence="3">
    <location>
        <begin position="12"/>
        <end position="30"/>
    </location>
</feature>
<dbReference type="OMA" id="DELMCEN"/>
<dbReference type="STRING" id="988480.A0A075B4V7"/>
<protein>
    <submittedName>
        <fullName evidence="4">Uncharacterized protein</fullName>
    </submittedName>
</protein>
<evidence type="ECO:0000256" key="1">
    <source>
        <dbReference type="SAM" id="Coils"/>
    </source>
</evidence>
<dbReference type="EMBL" id="KE560502">
    <property type="protein sequence ID" value="EPZ36671.1"/>
    <property type="molecule type" value="Genomic_DNA"/>
</dbReference>
<organism evidence="4 5">
    <name type="scientific">Rozella allomycis (strain CSF55)</name>
    <dbReference type="NCBI Taxonomy" id="988480"/>
    <lineage>
        <taxon>Eukaryota</taxon>
        <taxon>Fungi</taxon>
        <taxon>Fungi incertae sedis</taxon>
        <taxon>Cryptomycota</taxon>
        <taxon>Cryptomycota incertae sedis</taxon>
        <taxon>Rozella</taxon>
    </lineage>
</organism>
<evidence type="ECO:0000313" key="5">
    <source>
        <dbReference type="Proteomes" id="UP000030755"/>
    </source>
</evidence>
<proteinExistence type="predicted"/>
<sequence>MFSTEVLENIPQTVVVGGIILLFGYSYYYFLSGEKKATESVPVDLPKATKKKKKNSKKSCVTGKSDTDTDEIHGVKIKEPTESSVKKRKEKSRSQSVSTLSAPSSENLGQLRKSVSFNSEIIQVNSALTPEKKLVDVFASDFGLEKLPDEVSHKLMRQLKEILSQEQEGEWMSKTKGGNVSIKSLLEKNESLNKEISALNSTLMTERAEVKLMTNKFAIEEKKHKENATYWKSLFEQLKNENNLLKNKLREMDMIVKNAQEQVGNEEALHTKISQLENHCEELKRKNSILDHQSKSHTVAMSQLKAEVESLKSKEKSILDKSKQFEDAHQEQSLIVEKLQKSFNLQENEIESLKRSLTEKDVLVNDLNVTVENLKSVLLLKEKENSSLSSQIEELNSFTVEHQDVLTQLKHDKRELEAENAKLVEDSASLKNHFESEISKLHENQKIERQNVIDLTNRIEELQSIIKEKDEIIQNKTMENDTDESAAADISTTDKLDSLKQLNMDLIRKLSESEKKHKSYVAESIEKINNMQKEIDLLKGQ</sequence>
<evidence type="ECO:0000256" key="3">
    <source>
        <dbReference type="SAM" id="Phobius"/>
    </source>
</evidence>
<keyword evidence="3" id="KW-1133">Transmembrane helix</keyword>
<keyword evidence="5" id="KW-1185">Reference proteome</keyword>
<feature type="coiled-coil region" evidence="1">
    <location>
        <begin position="182"/>
        <end position="209"/>
    </location>
</feature>
<evidence type="ECO:0000313" key="4">
    <source>
        <dbReference type="EMBL" id="EPZ36671.1"/>
    </source>
</evidence>
<accession>A0A075B4V7</accession>
<keyword evidence="3" id="KW-0472">Membrane</keyword>
<feature type="region of interest" description="Disordered" evidence="2">
    <location>
        <begin position="47"/>
        <end position="105"/>
    </location>
</feature>
<gene>
    <name evidence="4" type="ORF">O9G_003785</name>
</gene>
<feature type="coiled-coil region" evidence="1">
    <location>
        <begin position="399"/>
        <end position="541"/>
    </location>
</feature>
<feature type="coiled-coil region" evidence="1">
    <location>
        <begin position="235"/>
        <end position="356"/>
    </location>
</feature>
<feature type="compositionally biased region" description="Basic and acidic residues" evidence="2">
    <location>
        <begin position="65"/>
        <end position="85"/>
    </location>
</feature>
<dbReference type="HOGENOM" id="CLU_503580_0_0_1"/>
<feature type="compositionally biased region" description="Basic residues" evidence="2">
    <location>
        <begin position="48"/>
        <end position="57"/>
    </location>
</feature>
<keyword evidence="1" id="KW-0175">Coiled coil</keyword>
<evidence type="ECO:0000256" key="2">
    <source>
        <dbReference type="SAM" id="MobiDB-lite"/>
    </source>
</evidence>
<dbReference type="AlphaFoldDB" id="A0A075B4V7"/>